<dbReference type="EMBL" id="JROU02000363">
    <property type="protein sequence ID" value="OEH79506.1"/>
    <property type="molecule type" value="Genomic_DNA"/>
</dbReference>
<evidence type="ECO:0000313" key="3">
    <source>
        <dbReference type="Proteomes" id="UP000095192"/>
    </source>
</evidence>
<feature type="compositionally biased region" description="Basic and acidic residues" evidence="1">
    <location>
        <begin position="133"/>
        <end position="157"/>
    </location>
</feature>
<evidence type="ECO:0000313" key="2">
    <source>
        <dbReference type="EMBL" id="OEH79506.1"/>
    </source>
</evidence>
<name>A0A1D3D7S0_9EIME</name>
<protein>
    <submittedName>
        <fullName evidence="2">Uncharacterized protein</fullName>
    </submittedName>
</protein>
<feature type="region of interest" description="Disordered" evidence="1">
    <location>
        <begin position="89"/>
        <end position="215"/>
    </location>
</feature>
<dbReference type="VEuPathDB" id="ToxoDB:LOC34621849"/>
<evidence type="ECO:0000256" key="1">
    <source>
        <dbReference type="SAM" id="MobiDB-lite"/>
    </source>
</evidence>
<sequence>MSIVLGRSSMERRIAASTSLEFEALSGGPQILCCPTHLRKDLLLAEQSSDGAAAAEARAAALAAIVASATGAAAVSTGDRKAATRHISEYHKHEQRTSRQQSLRDQLQHSGHRISSRASPNWWAKCSPLHHKQQQEHQEELLEQVEKPEEQVEKLQEQLEELEEAEELHQKQQQQRMHLRRRWTPRRLDSSMGEEEEQQQPKAKPEESRKQQEVPASVLWASQELRTVVGESADEALWLPAAAAVPSGCRSGCRRFRNKSGFKGMHAGAKSGHARMASLLWNEAYTRSSQAAGESCLERVLVKACSCSCEESQVQSRRARPQPGLPIAAGVSAAVALSEKSVGSCLVIGCSRNGIQQQRLTCAAAAEALLQAGGRLVSAPLSAEGALRQQLSAARGWSSRPPLLHQTFLTQPVASDSGADTGAAEDAPAAGYAPASPLLFMCCIGRNDTGDGVLCSSSSLPAASPLLLSIDAANTCCLFSLSGRLELQPKLRRCLRLTPLMSRQLQCLVRRTNLFIGVGGAP</sequence>
<organism evidence="2 3">
    <name type="scientific">Cyclospora cayetanensis</name>
    <dbReference type="NCBI Taxonomy" id="88456"/>
    <lineage>
        <taxon>Eukaryota</taxon>
        <taxon>Sar</taxon>
        <taxon>Alveolata</taxon>
        <taxon>Apicomplexa</taxon>
        <taxon>Conoidasida</taxon>
        <taxon>Coccidia</taxon>
        <taxon>Eucoccidiorida</taxon>
        <taxon>Eimeriorina</taxon>
        <taxon>Eimeriidae</taxon>
        <taxon>Cyclospora</taxon>
    </lineage>
</organism>
<gene>
    <name evidence="2" type="ORF">cyc_05503</name>
</gene>
<dbReference type="VEuPathDB" id="ToxoDB:cyc_05503"/>
<feature type="compositionally biased region" description="Polar residues" evidence="1">
    <location>
        <begin position="98"/>
        <end position="109"/>
    </location>
</feature>
<reference evidence="2 3" key="1">
    <citation type="journal article" date="2016" name="BMC Genomics">
        <title>Comparative genomics reveals Cyclospora cayetanensis possesses coccidia-like metabolism and invasion components but unique surface antigens.</title>
        <authorList>
            <person name="Liu S."/>
            <person name="Wang L."/>
            <person name="Zheng H."/>
            <person name="Xu Z."/>
            <person name="Roellig D.M."/>
            <person name="Li N."/>
            <person name="Frace M.A."/>
            <person name="Tang K."/>
            <person name="Arrowood M.J."/>
            <person name="Moss D.M."/>
            <person name="Zhang L."/>
            <person name="Feng Y."/>
            <person name="Xiao L."/>
        </authorList>
    </citation>
    <scope>NUCLEOTIDE SEQUENCE [LARGE SCALE GENOMIC DNA]</scope>
    <source>
        <strain evidence="2 3">CHN_HEN01</strain>
    </source>
</reference>
<dbReference type="AlphaFoldDB" id="A0A1D3D7S0"/>
<dbReference type="Proteomes" id="UP000095192">
    <property type="component" value="Unassembled WGS sequence"/>
</dbReference>
<accession>A0A1D3D7S0</accession>
<keyword evidence="3" id="KW-1185">Reference proteome</keyword>
<dbReference type="InParanoid" id="A0A1D3D7S0"/>
<feature type="compositionally biased region" description="Basic and acidic residues" evidence="1">
    <location>
        <begin position="203"/>
        <end position="212"/>
    </location>
</feature>
<proteinExistence type="predicted"/>
<comment type="caution">
    <text evidence="2">The sequence shown here is derived from an EMBL/GenBank/DDBJ whole genome shotgun (WGS) entry which is preliminary data.</text>
</comment>